<feature type="compositionally biased region" description="Basic and acidic residues" evidence="2">
    <location>
        <begin position="413"/>
        <end position="439"/>
    </location>
</feature>
<evidence type="ECO:0000259" key="3">
    <source>
        <dbReference type="Pfam" id="PF01693"/>
    </source>
</evidence>
<dbReference type="Pfam" id="PF01693">
    <property type="entry name" value="Cauli_VI"/>
    <property type="match status" value="2"/>
</dbReference>
<evidence type="ECO:0000256" key="2">
    <source>
        <dbReference type="SAM" id="MobiDB-lite"/>
    </source>
</evidence>
<gene>
    <name evidence="4" type="ORF">P171DRAFT_448951</name>
</gene>
<comment type="caution">
    <text evidence="4">The sequence shown here is derived from an EMBL/GenBank/DDBJ whole genome shotgun (WGS) entry which is preliminary data.</text>
</comment>
<feature type="compositionally biased region" description="Basic and acidic residues" evidence="2">
    <location>
        <begin position="91"/>
        <end position="102"/>
    </location>
</feature>
<dbReference type="SUPFAM" id="SSF55658">
    <property type="entry name" value="L9 N-domain-like"/>
    <property type="match status" value="2"/>
</dbReference>
<feature type="coiled-coil region" evidence="1">
    <location>
        <begin position="5"/>
        <end position="39"/>
    </location>
</feature>
<evidence type="ECO:0000256" key="1">
    <source>
        <dbReference type="SAM" id="Coils"/>
    </source>
</evidence>
<organism evidence="4 5">
    <name type="scientific">Karstenula rhodostoma CBS 690.94</name>
    <dbReference type="NCBI Taxonomy" id="1392251"/>
    <lineage>
        <taxon>Eukaryota</taxon>
        <taxon>Fungi</taxon>
        <taxon>Dikarya</taxon>
        <taxon>Ascomycota</taxon>
        <taxon>Pezizomycotina</taxon>
        <taxon>Dothideomycetes</taxon>
        <taxon>Pleosporomycetidae</taxon>
        <taxon>Pleosporales</taxon>
        <taxon>Massarineae</taxon>
        <taxon>Didymosphaeriaceae</taxon>
        <taxon>Karstenula</taxon>
    </lineage>
</organism>
<keyword evidence="5" id="KW-1185">Reference proteome</keyword>
<dbReference type="OrthoDB" id="432234at2759"/>
<dbReference type="InterPro" id="IPR011320">
    <property type="entry name" value="RNase_H1_N"/>
</dbReference>
<proteinExistence type="predicted"/>
<reference evidence="4" key="1">
    <citation type="journal article" date="2020" name="Stud. Mycol.">
        <title>101 Dothideomycetes genomes: a test case for predicting lifestyles and emergence of pathogens.</title>
        <authorList>
            <person name="Haridas S."/>
            <person name="Albert R."/>
            <person name="Binder M."/>
            <person name="Bloem J."/>
            <person name="Labutti K."/>
            <person name="Salamov A."/>
            <person name="Andreopoulos B."/>
            <person name="Baker S."/>
            <person name="Barry K."/>
            <person name="Bills G."/>
            <person name="Bluhm B."/>
            <person name="Cannon C."/>
            <person name="Castanera R."/>
            <person name="Culley D."/>
            <person name="Daum C."/>
            <person name="Ezra D."/>
            <person name="Gonzalez J."/>
            <person name="Henrissat B."/>
            <person name="Kuo A."/>
            <person name="Liang C."/>
            <person name="Lipzen A."/>
            <person name="Lutzoni F."/>
            <person name="Magnuson J."/>
            <person name="Mondo S."/>
            <person name="Nolan M."/>
            <person name="Ohm R."/>
            <person name="Pangilinan J."/>
            <person name="Park H.-J."/>
            <person name="Ramirez L."/>
            <person name="Alfaro M."/>
            <person name="Sun H."/>
            <person name="Tritt A."/>
            <person name="Yoshinaga Y."/>
            <person name="Zwiers L.-H."/>
            <person name="Turgeon B."/>
            <person name="Goodwin S."/>
            <person name="Spatafora J."/>
            <person name="Crous P."/>
            <person name="Grigoriev I."/>
        </authorList>
    </citation>
    <scope>NUCLEOTIDE SEQUENCE</scope>
    <source>
        <strain evidence="4">CBS 690.94</strain>
    </source>
</reference>
<feature type="region of interest" description="Disordered" evidence="2">
    <location>
        <begin position="77"/>
        <end position="102"/>
    </location>
</feature>
<dbReference type="Gene3D" id="3.40.970.10">
    <property type="entry name" value="Ribonuclease H1, N-terminal domain"/>
    <property type="match status" value="2"/>
</dbReference>
<feature type="domain" description="Ribonuclease H1 N-terminal" evidence="3">
    <location>
        <begin position="160"/>
        <end position="203"/>
    </location>
</feature>
<accession>A0A9P4U6L2</accession>
<feature type="region of interest" description="Disordered" evidence="2">
    <location>
        <begin position="380"/>
        <end position="439"/>
    </location>
</feature>
<dbReference type="AlphaFoldDB" id="A0A9P4U6L2"/>
<dbReference type="InterPro" id="IPR009027">
    <property type="entry name" value="Ribosomal_bL9/RNase_H1_N"/>
</dbReference>
<dbReference type="Proteomes" id="UP000799764">
    <property type="component" value="Unassembled WGS sequence"/>
</dbReference>
<dbReference type="InterPro" id="IPR037056">
    <property type="entry name" value="RNase_H1_N_sf"/>
</dbReference>
<evidence type="ECO:0000313" key="5">
    <source>
        <dbReference type="Proteomes" id="UP000799764"/>
    </source>
</evidence>
<protein>
    <recommendedName>
        <fullName evidence="3">Ribonuclease H1 N-terminal domain-containing protein</fullName>
    </recommendedName>
</protein>
<dbReference type="EMBL" id="MU001511">
    <property type="protein sequence ID" value="KAF2438906.1"/>
    <property type="molecule type" value="Genomic_DNA"/>
</dbReference>
<feature type="domain" description="Ribonuclease H1 N-terminal" evidence="3">
    <location>
        <begin position="214"/>
        <end position="257"/>
    </location>
</feature>
<sequence length="439" mass="48878">MVANRGNRLSKLEQLEENRERLEAKVRAQQTALSDVVKQISTLQQVAEAPNPDPNPPSVLDCIDRNAAMPYTPVRTYRGEISRGRSRSHSPRRDDQTHVRERTLSPRTVEHYIAARDSSSYQSASLRAVEQHLAESSGSASTKPIRTMQMKASKKKNVLKFYGVFRGHKPGVYHSMDEVNLQTEGYRIPCFRGFSTYQDASDYVAGTLKVYSGKFYAVHTGPKPGLFLSWEDVVETNVSRGPCCYKRFDEREEAEAFVVFGPPRQDTTKSRHKPVAAAPFMPRVAAPPTAPTVTFPKSDARSAAIMAFMNAFPTAETPEQIAAKENMMAVFSPTLVPDPPAPTAPDSDPIDPSVDIQALIDEVNCMLPFRYMKRSNQAQIVQKKANTGKRPENEGASSSAKWPARIENTVELPRTEKVLDRSKPVSNNKGRDELDTHAD</sequence>
<keyword evidence="1" id="KW-0175">Coiled coil</keyword>
<name>A0A9P4U6L2_9PLEO</name>
<evidence type="ECO:0000313" key="4">
    <source>
        <dbReference type="EMBL" id="KAF2438906.1"/>
    </source>
</evidence>